<dbReference type="SUPFAM" id="SSF49899">
    <property type="entry name" value="Concanavalin A-like lectins/glucanases"/>
    <property type="match status" value="1"/>
</dbReference>
<reference evidence="1" key="1">
    <citation type="submission" date="2020-05" db="EMBL/GenBank/DDBJ databases">
        <title>Fertoebacter nigrum gen. nov., sp. nov., a new member of the family Rhodobacteraceae.</title>
        <authorList>
            <person name="Szuroczki S."/>
            <person name="Abbaszade G."/>
            <person name="Buni D."/>
            <person name="Schumann P."/>
            <person name="Toth E."/>
        </authorList>
    </citation>
    <scope>NUCLEOTIDE SEQUENCE</scope>
    <source>
        <strain evidence="1">RG-N-1a</strain>
    </source>
</reference>
<accession>A0A8X8H3I5</accession>
<keyword evidence="2" id="KW-1185">Reference proteome</keyword>
<dbReference type="AlphaFoldDB" id="A0A8X8H3I5"/>
<dbReference type="EMBL" id="WHUT02000017">
    <property type="protein sequence ID" value="NUB46585.1"/>
    <property type="molecule type" value="Genomic_DNA"/>
</dbReference>
<dbReference type="RefSeq" id="WP_152828635.1">
    <property type="nucleotide sequence ID" value="NZ_WHUT02000017.1"/>
</dbReference>
<dbReference type="Gene3D" id="2.60.120.200">
    <property type="match status" value="1"/>
</dbReference>
<name>A0A8X8H3I5_9RHOB</name>
<protein>
    <submittedName>
        <fullName evidence="1">Uncharacterized protein</fullName>
    </submittedName>
</protein>
<organism evidence="1 2">
    <name type="scientific">Fertoeibacter niger</name>
    <dbReference type="NCBI Taxonomy" id="2656921"/>
    <lineage>
        <taxon>Bacteria</taxon>
        <taxon>Pseudomonadati</taxon>
        <taxon>Pseudomonadota</taxon>
        <taxon>Alphaproteobacteria</taxon>
        <taxon>Rhodobacterales</taxon>
        <taxon>Paracoccaceae</taxon>
        <taxon>Fertoeibacter</taxon>
    </lineage>
</organism>
<comment type="caution">
    <text evidence="1">The sequence shown here is derived from an EMBL/GenBank/DDBJ whole genome shotgun (WGS) entry which is preliminary data.</text>
</comment>
<evidence type="ECO:0000313" key="2">
    <source>
        <dbReference type="Proteomes" id="UP000484076"/>
    </source>
</evidence>
<proteinExistence type="predicted"/>
<evidence type="ECO:0000313" key="1">
    <source>
        <dbReference type="EMBL" id="NUB46585.1"/>
    </source>
</evidence>
<gene>
    <name evidence="1" type="ORF">GEU84_019505</name>
</gene>
<dbReference type="InterPro" id="IPR013320">
    <property type="entry name" value="ConA-like_dom_sf"/>
</dbReference>
<dbReference type="Proteomes" id="UP000484076">
    <property type="component" value="Unassembled WGS sequence"/>
</dbReference>
<sequence length="227" mass="22912">MTIDVEGLTLSHYLRSGNALSSAPYQTLIGDDPVWTGFFTAHPDRLTVAAGGDYSGLASAWASRKTGSALALTQAVSTARPSYLAAGGPLGRGCLRFLNAGTDSLVADVTPVVSGNIAIAAALRTDGQASGSMYFASSGTTGNRFILQLGSQGGQPNHLIARAGASGSEALVAMPCPLGEWFLALMVWNPATKSVSLSLNGGDFVSASNPAAVVDVATMMIGGGGST</sequence>